<dbReference type="OrthoDB" id="74004at2759"/>
<keyword evidence="3" id="KW-0479">Metal-binding</keyword>
<dbReference type="SMART" id="SM00054">
    <property type="entry name" value="EFh"/>
    <property type="match status" value="4"/>
</dbReference>
<protein>
    <recommendedName>
        <fullName evidence="7">EF-hand domain-containing protein</fullName>
    </recommendedName>
</protein>
<evidence type="ECO:0000313" key="8">
    <source>
        <dbReference type="EMBL" id="OQR85278.1"/>
    </source>
</evidence>
<feature type="domain" description="EF-hand" evidence="7">
    <location>
        <begin position="487"/>
        <end position="522"/>
    </location>
</feature>
<keyword evidence="2" id="KW-0519">Myristate</keyword>
<keyword evidence="4" id="KW-0677">Repeat</keyword>
<dbReference type="InterPro" id="IPR002048">
    <property type="entry name" value="EF_hand_dom"/>
</dbReference>
<evidence type="ECO:0000259" key="7">
    <source>
        <dbReference type="PROSITE" id="PS50222"/>
    </source>
</evidence>
<dbReference type="InterPro" id="IPR028846">
    <property type="entry name" value="Recoverin"/>
</dbReference>
<dbReference type="Gene3D" id="1.10.238.10">
    <property type="entry name" value="EF-hand"/>
    <property type="match status" value="2"/>
</dbReference>
<dbReference type="PRINTS" id="PR00450">
    <property type="entry name" value="RECOVERIN"/>
</dbReference>
<comment type="caution">
    <text evidence="8">The sequence shown here is derived from an EMBL/GenBank/DDBJ whole genome shotgun (WGS) entry which is preliminary data.</text>
</comment>
<organism evidence="8 9">
    <name type="scientific">Achlya hypogyna</name>
    <name type="common">Oomycete</name>
    <name type="synonym">Protoachlya hypogyna</name>
    <dbReference type="NCBI Taxonomy" id="1202772"/>
    <lineage>
        <taxon>Eukaryota</taxon>
        <taxon>Sar</taxon>
        <taxon>Stramenopiles</taxon>
        <taxon>Oomycota</taxon>
        <taxon>Saprolegniomycetes</taxon>
        <taxon>Saprolegniales</taxon>
        <taxon>Achlyaceae</taxon>
        <taxon>Achlya</taxon>
    </lineage>
</organism>
<proteinExistence type="inferred from homology"/>
<dbReference type="EMBL" id="JNBR01001733">
    <property type="protein sequence ID" value="OQR85278.1"/>
    <property type="molecule type" value="Genomic_DNA"/>
</dbReference>
<evidence type="ECO:0000313" key="9">
    <source>
        <dbReference type="Proteomes" id="UP000243579"/>
    </source>
</evidence>
<keyword evidence="6" id="KW-0449">Lipoprotein</keyword>
<gene>
    <name evidence="8" type="ORF">ACHHYP_12014</name>
</gene>
<accession>A0A1V9YHT7</accession>
<dbReference type="GO" id="GO:0005509">
    <property type="term" value="F:calcium ion binding"/>
    <property type="evidence" value="ECO:0007669"/>
    <property type="project" value="InterPro"/>
</dbReference>
<feature type="domain" description="EF-hand" evidence="7">
    <location>
        <begin position="331"/>
        <end position="366"/>
    </location>
</feature>
<dbReference type="PANTHER" id="PTHR23055:SF178">
    <property type="entry name" value="NEUROCALCIN HOMOLOG"/>
    <property type="match status" value="1"/>
</dbReference>
<dbReference type="Pfam" id="PF13499">
    <property type="entry name" value="EF-hand_7"/>
    <property type="match status" value="1"/>
</dbReference>
<dbReference type="AlphaFoldDB" id="A0A1V9YHT7"/>
<name>A0A1V9YHT7_ACHHY</name>
<keyword evidence="9" id="KW-1185">Reference proteome</keyword>
<dbReference type="CDD" id="cd00051">
    <property type="entry name" value="EFh"/>
    <property type="match status" value="2"/>
</dbReference>
<evidence type="ECO:0000256" key="4">
    <source>
        <dbReference type="ARBA" id="ARBA00022737"/>
    </source>
</evidence>
<dbReference type="STRING" id="1202772.A0A1V9YHT7"/>
<reference evidence="8 9" key="1">
    <citation type="journal article" date="2014" name="Genome Biol. Evol.">
        <title>The secreted proteins of Achlya hypogyna and Thraustotheca clavata identify the ancestral oomycete secretome and reveal gene acquisitions by horizontal gene transfer.</title>
        <authorList>
            <person name="Misner I."/>
            <person name="Blouin N."/>
            <person name="Leonard G."/>
            <person name="Richards T.A."/>
            <person name="Lane C.E."/>
        </authorList>
    </citation>
    <scope>NUCLEOTIDE SEQUENCE [LARGE SCALE GENOMIC DNA]</scope>
    <source>
        <strain evidence="8 9">ATCC 48635</strain>
    </source>
</reference>
<evidence type="ECO:0000256" key="2">
    <source>
        <dbReference type="ARBA" id="ARBA00022707"/>
    </source>
</evidence>
<keyword evidence="5" id="KW-0106">Calcium</keyword>
<feature type="domain" description="EF-hand" evidence="7">
    <location>
        <begin position="575"/>
        <end position="610"/>
    </location>
</feature>
<evidence type="ECO:0000256" key="6">
    <source>
        <dbReference type="ARBA" id="ARBA00023288"/>
    </source>
</evidence>
<evidence type="ECO:0000256" key="1">
    <source>
        <dbReference type="ARBA" id="ARBA00006049"/>
    </source>
</evidence>
<dbReference type="InterPro" id="IPR018247">
    <property type="entry name" value="EF_Hand_1_Ca_BS"/>
</dbReference>
<dbReference type="Pfam" id="PF13833">
    <property type="entry name" value="EF-hand_8"/>
    <property type="match status" value="1"/>
</dbReference>
<dbReference type="InterPro" id="IPR011992">
    <property type="entry name" value="EF-hand-dom_pair"/>
</dbReference>
<dbReference type="PANTHER" id="PTHR23055">
    <property type="entry name" value="CALCIUM BINDING PROTEINS"/>
    <property type="match status" value="1"/>
</dbReference>
<comment type="similarity">
    <text evidence="1">Belongs to the recoverin family.</text>
</comment>
<dbReference type="PROSITE" id="PS50222">
    <property type="entry name" value="EF_HAND_2"/>
    <property type="match status" value="3"/>
</dbReference>
<dbReference type="Proteomes" id="UP000243579">
    <property type="component" value="Unassembled WGS sequence"/>
</dbReference>
<evidence type="ECO:0000256" key="5">
    <source>
        <dbReference type="ARBA" id="ARBA00022837"/>
    </source>
</evidence>
<dbReference type="PROSITE" id="PS00018">
    <property type="entry name" value="EF_HAND_1"/>
    <property type="match status" value="4"/>
</dbReference>
<dbReference type="SUPFAM" id="SSF47473">
    <property type="entry name" value="EF-hand"/>
    <property type="match status" value="2"/>
</dbReference>
<evidence type="ECO:0000256" key="3">
    <source>
        <dbReference type="ARBA" id="ARBA00022723"/>
    </source>
</evidence>
<sequence length="703" mass="78749">MASDATATTWSLLRAMQSAAATRSSVIAQSPKAKLQAQLNLVAFTEPCGERNVLQHSSSSTYVQECKESLYSMHLRRVECARQEEPSLLTLDSPRPISSSKSLLAHELTVAKTRRQLRHIQQQQDDYETAKVAKLSNAVVRQSLQRLSSRKDVQDESLRMRGRRQSVHRLRFSVAKVEQLHLPTSPSRPRAPSAADEAIEEENTLYQAVRVAQHARQMRKYELELETHTATPGDAVPKAIMHNYAQVLESQGTLKKISGQAVLSRDEFVQAPRSEPILSHLMMLCLTLGFTDREWALKCYPAACRPHGSSLEHTVTLADFAKICHTLMRGTDLEKMKWVFSIFDRDGGGSVELDEVFQTLQTDKEDFWDQILFSQQLLGIVDRNHDGHMEFQITYGAGMAINVGILYGVHSLASSAIVPYEFALVCAHFASFGVQGSKPAVRSYILIFAVKAAIAPRTDATLPNAIDVHGFTAIISYFFRFARSSAVDQALALRVFHAFDVNNDKLIDFEEFIHGLSTLMQGSPDARARMVHSPRKHALQVLDLDGGGTVTKQEIHNTLVSRKKGLQLHEVKGLELEENVNEIMRALDENGDGSISVEEFQRAVYQTPRILEALQDILFSGCRLDAEFQTNEWKTDYSLAVLPHPDTLLREFRRVFKKAVKKVVSVNSVVAHDKTQIELSWGVAAASPIHFCYEGRGFQPQRT</sequence>